<reference evidence="1 2" key="1">
    <citation type="submission" date="2016-10" db="EMBL/GenBank/DDBJ databases">
        <authorList>
            <person name="de Groot N.N."/>
        </authorList>
    </citation>
    <scope>NUCLEOTIDE SEQUENCE [LARGE SCALE GENOMIC DNA]</scope>
    <source>
        <strain evidence="1 2">Vu-144</strain>
    </source>
</reference>
<dbReference type="EMBL" id="FNQY01000010">
    <property type="protein sequence ID" value="SEA20387.1"/>
    <property type="molecule type" value="Genomic_DNA"/>
</dbReference>
<evidence type="ECO:0000313" key="1">
    <source>
        <dbReference type="EMBL" id="SEA20387.1"/>
    </source>
</evidence>
<dbReference type="Proteomes" id="UP000199041">
    <property type="component" value="Unassembled WGS sequence"/>
</dbReference>
<gene>
    <name evidence="1" type="ORF">SAMN05192529_110107</name>
</gene>
<proteinExistence type="predicted"/>
<dbReference type="STRING" id="551991.SAMN05192529_110107"/>
<name>A0A1H3Z9M8_9BACT</name>
<dbReference type="AlphaFoldDB" id="A0A1H3Z9M8"/>
<accession>A0A1H3Z9M8</accession>
<sequence>MTCLGYLVCIKHTATKKDQRRLHFGNFLDPEGAWLDTVHFPDSAANFPFRGRGFYAFTGIVMEDFGVLTVSVTFMEKVGIKTG</sequence>
<organism evidence="1 2">
    <name type="scientific">Arachidicoccus rhizosphaerae</name>
    <dbReference type="NCBI Taxonomy" id="551991"/>
    <lineage>
        <taxon>Bacteria</taxon>
        <taxon>Pseudomonadati</taxon>
        <taxon>Bacteroidota</taxon>
        <taxon>Chitinophagia</taxon>
        <taxon>Chitinophagales</taxon>
        <taxon>Chitinophagaceae</taxon>
        <taxon>Arachidicoccus</taxon>
    </lineage>
</organism>
<evidence type="ECO:0000313" key="2">
    <source>
        <dbReference type="Proteomes" id="UP000199041"/>
    </source>
</evidence>
<keyword evidence="2" id="KW-1185">Reference proteome</keyword>
<protein>
    <submittedName>
        <fullName evidence="1">DNA polymerase-3 subunit alpha</fullName>
    </submittedName>
</protein>